<protein>
    <submittedName>
        <fullName evidence="1">GTP cyclohydrolase II</fullName>
        <ecNumber evidence="1">3.5.4.25</ecNumber>
    </submittedName>
</protein>
<gene>
    <name evidence="1" type="primary">RIB1_2</name>
    <name evidence="1" type="ORF">H4S07_004206</name>
</gene>
<evidence type="ECO:0000313" key="2">
    <source>
        <dbReference type="Proteomes" id="UP001140096"/>
    </source>
</evidence>
<dbReference type="Proteomes" id="UP001140096">
    <property type="component" value="Unassembled WGS sequence"/>
</dbReference>
<reference evidence="1" key="1">
    <citation type="submission" date="2022-07" db="EMBL/GenBank/DDBJ databases">
        <title>Phylogenomic reconstructions and comparative analyses of Kickxellomycotina fungi.</title>
        <authorList>
            <person name="Reynolds N.K."/>
            <person name="Stajich J.E."/>
            <person name="Barry K."/>
            <person name="Grigoriev I.V."/>
            <person name="Crous P."/>
            <person name="Smith M.E."/>
        </authorList>
    </citation>
    <scope>NUCLEOTIDE SEQUENCE</scope>
    <source>
        <strain evidence="1">CBS 102833</strain>
    </source>
</reference>
<dbReference type="EC" id="3.5.4.25" evidence="1"/>
<keyword evidence="2" id="KW-1185">Reference proteome</keyword>
<organism evidence="1 2">
    <name type="scientific">Coemansia furcata</name>
    <dbReference type="NCBI Taxonomy" id="417177"/>
    <lineage>
        <taxon>Eukaryota</taxon>
        <taxon>Fungi</taxon>
        <taxon>Fungi incertae sedis</taxon>
        <taxon>Zoopagomycota</taxon>
        <taxon>Kickxellomycotina</taxon>
        <taxon>Kickxellomycetes</taxon>
        <taxon>Kickxellales</taxon>
        <taxon>Kickxellaceae</taxon>
        <taxon>Coemansia</taxon>
    </lineage>
</organism>
<evidence type="ECO:0000313" key="1">
    <source>
        <dbReference type="EMBL" id="KAJ2804537.1"/>
    </source>
</evidence>
<comment type="caution">
    <text evidence="1">The sequence shown here is derived from an EMBL/GenBank/DDBJ whole genome shotgun (WGS) entry which is preliminary data.</text>
</comment>
<dbReference type="EMBL" id="JANBUP010001624">
    <property type="protein sequence ID" value="KAJ2804537.1"/>
    <property type="molecule type" value="Genomic_DNA"/>
</dbReference>
<keyword evidence="1" id="KW-0378">Hydrolase</keyword>
<accession>A0ACC1LA80</accession>
<name>A0ACC1LA80_9FUNG</name>
<proteinExistence type="predicted"/>
<sequence length="444" mass="48637">MPSVALTDLETATAVPSTPAERLPVATLEHGSTSSKAHFNASLDMALHILKQQDQGSGISDSLSIAGRGDSATPVNWASTDIEGSESAFTQVDMPSYVATPDDLILNTPTTRVSSPSRALHNSLSTTLAATVKDTQAECQVRARIPYPGGHFYLHLYHTDEDEKEHLAIVFGDDIRSKTLEAEKSGESDMDRKIRGASTGALRRLVHKGISRRQLSDRHEPALTKMGFEPDPVDSFVAPRVSLVDAPMVRIHSECFTGETVSSVRCDCGYQLAEAMRLIQREGRGVIVYLRQEGRGIGLLEKLKAYNLQDMGHDTVDANLLLNHPADARTYGSARAILADLGVDKLRLLTNNTDKIRQLQGHGAKLDIVCHVPMYPRWWKNDSSSSTQDSSASELSYSRHLALQKNVMAEADQYLRTKALRMGHMLSLNPTSLSLLRPLTSKAD</sequence>